<dbReference type="AlphaFoldDB" id="A0A382PDV1"/>
<gene>
    <name evidence="1" type="ORF">METZ01_LOCUS323639</name>
</gene>
<name>A0A382PDV1_9ZZZZ</name>
<organism evidence="1">
    <name type="scientific">marine metagenome</name>
    <dbReference type="NCBI Taxonomy" id="408172"/>
    <lineage>
        <taxon>unclassified sequences</taxon>
        <taxon>metagenomes</taxon>
        <taxon>ecological metagenomes</taxon>
    </lineage>
</organism>
<reference evidence="1" key="1">
    <citation type="submission" date="2018-05" db="EMBL/GenBank/DDBJ databases">
        <authorList>
            <person name="Lanie J.A."/>
            <person name="Ng W.-L."/>
            <person name="Kazmierczak K.M."/>
            <person name="Andrzejewski T.M."/>
            <person name="Davidsen T.M."/>
            <person name="Wayne K.J."/>
            <person name="Tettelin H."/>
            <person name="Glass J.I."/>
            <person name="Rusch D."/>
            <person name="Podicherti R."/>
            <person name="Tsui H.-C.T."/>
            <person name="Winkler M.E."/>
        </authorList>
    </citation>
    <scope>NUCLEOTIDE SEQUENCE</scope>
</reference>
<sequence>VGQPLFGRLILTGKVPEMLKSLAYQKTPPASKVRGIPSGK</sequence>
<protein>
    <submittedName>
        <fullName evidence="1">Uncharacterized protein</fullName>
    </submittedName>
</protein>
<feature type="non-terminal residue" evidence="1">
    <location>
        <position position="1"/>
    </location>
</feature>
<evidence type="ECO:0000313" key="1">
    <source>
        <dbReference type="EMBL" id="SVC70785.1"/>
    </source>
</evidence>
<accession>A0A382PDV1</accession>
<proteinExistence type="predicted"/>
<dbReference type="EMBL" id="UINC01106252">
    <property type="protein sequence ID" value="SVC70785.1"/>
    <property type="molecule type" value="Genomic_DNA"/>
</dbReference>